<dbReference type="Proteomes" id="UP001153292">
    <property type="component" value="Chromosome 23"/>
</dbReference>
<dbReference type="SUPFAM" id="SSF51011">
    <property type="entry name" value="Glycosyl hydrolase domain"/>
    <property type="match status" value="1"/>
</dbReference>
<sequence length="413" mass="47501">MLCTQTLRIVLVVIILPKSVILLKNGLALTPPMGWMSWGYYMCGVKCDENPDKCLNENLILSVADTFYNEGYQEAGYEYIIIDDCWSEKERDLDGRLVPDKKRFPNGMKYIADYIHNRGLKFGMYTNIAAVTCMHYPGSKDYFDIDAQSFAEWGVDYLKVDGCFVKENDLNTGYIELGQELKKAGRPMVYSCSWPYYIQYIHNKKPDYSPIAKHCNMWRNYHDVVLTWPALKVIMKHYQNEYDTISPYHGPGHWNDPDMIIFGTGVLNENQSRVHLAVYLMLSAPILLSCDMNKITRYEKKLLQNLDLIAIGQDMLGVMAKPYQLEQSVTLWVKPHLPKKGDIFHSFSFAVVNLDDQQHLISIFPLAYGVNSTDGYSVMDVFANTFKNNITLKESFEVVVPPEDVILYTLFPL</sequence>
<dbReference type="PANTHER" id="PTHR11452">
    <property type="entry name" value="ALPHA-GALACTOSIDASE/ALPHA-N-ACETYLGALACTOSAMINIDASE"/>
    <property type="match status" value="1"/>
</dbReference>
<keyword evidence="4" id="KW-1015">Disulfide bond</keyword>
<protein>
    <recommendedName>
        <fullName evidence="4">Alpha-galactosidase</fullName>
        <ecNumber evidence="4">3.2.1.-</ecNumber>
    </recommendedName>
</protein>
<accession>A0ABN8BB91</accession>
<proteinExistence type="inferred from homology"/>
<keyword evidence="3 4" id="KW-0326">Glycosidase</keyword>
<dbReference type="CDD" id="cd14792">
    <property type="entry name" value="GH27"/>
    <property type="match status" value="1"/>
</dbReference>
<keyword evidence="6" id="KW-1185">Reference proteome</keyword>
<evidence type="ECO:0000313" key="6">
    <source>
        <dbReference type="Proteomes" id="UP001153292"/>
    </source>
</evidence>
<gene>
    <name evidence="5" type="ORF">CHILSU_LOCUS6708</name>
</gene>
<dbReference type="InterPro" id="IPR000111">
    <property type="entry name" value="Glyco_hydro_27/36_CS"/>
</dbReference>
<dbReference type="SUPFAM" id="SSF51445">
    <property type="entry name" value="(Trans)glycosidases"/>
    <property type="match status" value="1"/>
</dbReference>
<comment type="subunit">
    <text evidence="4">Homodimer.</text>
</comment>
<evidence type="ECO:0000256" key="4">
    <source>
        <dbReference type="RuleBase" id="RU361168"/>
    </source>
</evidence>
<organism evidence="5 6">
    <name type="scientific">Chilo suppressalis</name>
    <name type="common">Asiatic rice borer moth</name>
    <dbReference type="NCBI Taxonomy" id="168631"/>
    <lineage>
        <taxon>Eukaryota</taxon>
        <taxon>Metazoa</taxon>
        <taxon>Ecdysozoa</taxon>
        <taxon>Arthropoda</taxon>
        <taxon>Hexapoda</taxon>
        <taxon>Insecta</taxon>
        <taxon>Pterygota</taxon>
        <taxon>Neoptera</taxon>
        <taxon>Endopterygota</taxon>
        <taxon>Lepidoptera</taxon>
        <taxon>Glossata</taxon>
        <taxon>Ditrysia</taxon>
        <taxon>Pyraloidea</taxon>
        <taxon>Crambidae</taxon>
        <taxon>Crambinae</taxon>
        <taxon>Chilo</taxon>
    </lineage>
</organism>
<dbReference type="InterPro" id="IPR013785">
    <property type="entry name" value="Aldolase_TIM"/>
</dbReference>
<name>A0ABN8BB91_CHISP</name>
<dbReference type="EC" id="3.2.1.-" evidence="4"/>
<dbReference type="PROSITE" id="PS00512">
    <property type="entry name" value="ALPHA_GALACTOSIDASE"/>
    <property type="match status" value="1"/>
</dbReference>
<dbReference type="InterPro" id="IPR013780">
    <property type="entry name" value="Glyco_hydro_b"/>
</dbReference>
<dbReference type="Gene3D" id="3.20.20.70">
    <property type="entry name" value="Aldolase class I"/>
    <property type="match status" value="1"/>
</dbReference>
<evidence type="ECO:0000256" key="3">
    <source>
        <dbReference type="ARBA" id="ARBA00023295"/>
    </source>
</evidence>
<dbReference type="EMBL" id="OU963916">
    <property type="protein sequence ID" value="CAH0403434.1"/>
    <property type="molecule type" value="Genomic_DNA"/>
</dbReference>
<dbReference type="Pfam" id="PF16499">
    <property type="entry name" value="Melibiase_2"/>
    <property type="match status" value="1"/>
</dbReference>
<dbReference type="PRINTS" id="PR00740">
    <property type="entry name" value="GLHYDRLASE27"/>
</dbReference>
<evidence type="ECO:0000313" key="5">
    <source>
        <dbReference type="EMBL" id="CAH0403434.1"/>
    </source>
</evidence>
<dbReference type="Gene3D" id="2.60.40.1180">
    <property type="entry name" value="Golgi alpha-mannosidase II"/>
    <property type="match status" value="1"/>
</dbReference>
<dbReference type="InterPro" id="IPR002241">
    <property type="entry name" value="Glyco_hydro_27"/>
</dbReference>
<evidence type="ECO:0000256" key="1">
    <source>
        <dbReference type="ARBA" id="ARBA00009743"/>
    </source>
</evidence>
<dbReference type="PANTHER" id="PTHR11452:SF83">
    <property type="entry name" value="ALPHA-GALACTOSIDASE"/>
    <property type="match status" value="1"/>
</dbReference>
<reference evidence="5" key="1">
    <citation type="submission" date="2021-12" db="EMBL/GenBank/DDBJ databases">
        <authorList>
            <person name="King R."/>
        </authorList>
    </citation>
    <scope>NUCLEOTIDE SEQUENCE</scope>
</reference>
<dbReference type="InterPro" id="IPR017853">
    <property type="entry name" value="GH"/>
</dbReference>
<evidence type="ECO:0000256" key="2">
    <source>
        <dbReference type="ARBA" id="ARBA00022801"/>
    </source>
</evidence>
<keyword evidence="2 4" id="KW-0378">Hydrolase</keyword>
<comment type="similarity">
    <text evidence="1 4">Belongs to the glycosyl hydrolase 27 family.</text>
</comment>